<accession>A0A545UZH9</accession>
<sequence length="60" mass="7166">MRLGKQMYNIRYRVGNTSCLTSMHDLEKEAVFIKWRYEAREARLRLASDADSGFGHRWML</sequence>
<comment type="caution">
    <text evidence="1">The sequence shown here is derived from an EMBL/GenBank/DDBJ whole genome shotgun (WGS) entry which is preliminary data.</text>
</comment>
<evidence type="ECO:0000313" key="2">
    <source>
        <dbReference type="Proteomes" id="UP000315783"/>
    </source>
</evidence>
<evidence type="ECO:0000313" key="1">
    <source>
        <dbReference type="EMBL" id="TQV94829.1"/>
    </source>
</evidence>
<reference evidence="1 2" key="1">
    <citation type="journal article" date="2019" name="Appl. Microbiol. Biotechnol.">
        <title>Genome sequence of Isaria javanica and comparative genome analysis insights into family S53 peptidase evolution in fungal entomopathogens.</title>
        <authorList>
            <person name="Lin R."/>
            <person name="Zhang X."/>
            <person name="Xin B."/>
            <person name="Zou M."/>
            <person name="Gao Y."/>
            <person name="Qin F."/>
            <person name="Hu Q."/>
            <person name="Xie B."/>
            <person name="Cheng X."/>
        </authorList>
    </citation>
    <scope>NUCLEOTIDE SEQUENCE [LARGE SCALE GENOMIC DNA]</scope>
    <source>
        <strain evidence="1 2">IJ1G</strain>
    </source>
</reference>
<name>A0A545UZH9_9HYPO</name>
<keyword evidence="2" id="KW-1185">Reference proteome</keyword>
<dbReference type="AlphaFoldDB" id="A0A545UZH9"/>
<protein>
    <submittedName>
        <fullName evidence="1">Uncharacterized protein</fullName>
    </submittedName>
</protein>
<dbReference type="EMBL" id="SPUK01000009">
    <property type="protein sequence ID" value="TQV94829.1"/>
    <property type="molecule type" value="Genomic_DNA"/>
</dbReference>
<organism evidence="1 2">
    <name type="scientific">Cordyceps javanica</name>
    <dbReference type="NCBI Taxonomy" id="43265"/>
    <lineage>
        <taxon>Eukaryota</taxon>
        <taxon>Fungi</taxon>
        <taxon>Dikarya</taxon>
        <taxon>Ascomycota</taxon>
        <taxon>Pezizomycotina</taxon>
        <taxon>Sordariomycetes</taxon>
        <taxon>Hypocreomycetidae</taxon>
        <taxon>Hypocreales</taxon>
        <taxon>Cordycipitaceae</taxon>
        <taxon>Cordyceps</taxon>
    </lineage>
</organism>
<gene>
    <name evidence="1" type="ORF">IF1G_06840</name>
</gene>
<dbReference type="Proteomes" id="UP000315783">
    <property type="component" value="Unassembled WGS sequence"/>
</dbReference>
<proteinExistence type="predicted"/>